<reference evidence="2 3" key="1">
    <citation type="submission" date="2018-11" db="EMBL/GenBank/DDBJ databases">
        <authorList>
            <consortium name="Pathogen Informatics"/>
        </authorList>
    </citation>
    <scope>NUCLEOTIDE SEQUENCE [LARGE SCALE GENOMIC DNA]</scope>
    <source>
        <strain>Denwood</strain>
        <strain evidence="3">Zambia</strain>
    </source>
</reference>
<evidence type="ECO:0000256" key="1">
    <source>
        <dbReference type="SAM" id="MobiDB-lite"/>
    </source>
</evidence>
<dbReference type="Proteomes" id="UP000269396">
    <property type="component" value="Unassembled WGS sequence"/>
</dbReference>
<organism evidence="2 3">
    <name type="scientific">Schistosoma mattheei</name>
    <dbReference type="NCBI Taxonomy" id="31246"/>
    <lineage>
        <taxon>Eukaryota</taxon>
        <taxon>Metazoa</taxon>
        <taxon>Spiralia</taxon>
        <taxon>Lophotrochozoa</taxon>
        <taxon>Platyhelminthes</taxon>
        <taxon>Trematoda</taxon>
        <taxon>Digenea</taxon>
        <taxon>Strigeidida</taxon>
        <taxon>Schistosomatoidea</taxon>
        <taxon>Schistosomatidae</taxon>
        <taxon>Schistosoma</taxon>
    </lineage>
</organism>
<name>A0A183P790_9TREM</name>
<evidence type="ECO:0000313" key="3">
    <source>
        <dbReference type="Proteomes" id="UP000269396"/>
    </source>
</evidence>
<feature type="compositionally biased region" description="Low complexity" evidence="1">
    <location>
        <begin position="60"/>
        <end position="86"/>
    </location>
</feature>
<sequence length="113" mass="13271">MQQNQCITYCSRYLNLSYKTIIPLSSLYIHSYKRIRFSGYDKTELNRPRNDCYLSKVSYNNNDNNNNSNNNNNNNNSDSNNDNNNSINRTTGFITIQYNVMPPFLRTIHLCLL</sequence>
<keyword evidence="3" id="KW-1185">Reference proteome</keyword>
<protein>
    <submittedName>
        <fullName evidence="2">Uncharacterized protein</fullName>
    </submittedName>
</protein>
<feature type="region of interest" description="Disordered" evidence="1">
    <location>
        <begin position="56"/>
        <end position="86"/>
    </location>
</feature>
<accession>A0A183P790</accession>
<gene>
    <name evidence="2" type="ORF">SMTD_LOCUS10226</name>
</gene>
<dbReference type="EMBL" id="UZAL01030392">
    <property type="protein sequence ID" value="VDP53510.1"/>
    <property type="molecule type" value="Genomic_DNA"/>
</dbReference>
<dbReference type="AlphaFoldDB" id="A0A183P790"/>
<proteinExistence type="predicted"/>
<evidence type="ECO:0000313" key="2">
    <source>
        <dbReference type="EMBL" id="VDP53510.1"/>
    </source>
</evidence>